<comment type="caution">
    <text evidence="3">The sequence shown here is derived from an EMBL/GenBank/DDBJ whole genome shotgun (WGS) entry which is preliminary data.</text>
</comment>
<sequence>MIKIAKIASGIIFIFAMVLFTLTSFLVGYIKGYDFGRDSTTSYYQELIADKVSATLAPKATTKPSTAPAPTTAAPKPQAKVAFGGPQLWEAVNKRRVELGVNPLSVREELCTIASIRLNRMLELGKLDGHEGFSNLPNTRPDLKWIFDKYNLSEFLVAGAESAQEAVSLWENSLGHKQLMSGGEYVWGCIYAQAGFGVAIAAY</sequence>
<proteinExistence type="predicted"/>
<evidence type="ECO:0000313" key="4">
    <source>
        <dbReference type="Proteomes" id="UP000034329"/>
    </source>
</evidence>
<accession>A0A0G1QLN5</accession>
<organism evidence="3 4">
    <name type="scientific">Candidatus Woesebacteria bacterium GW2011_GWB1_45_5</name>
    <dbReference type="NCBI Taxonomy" id="1618581"/>
    <lineage>
        <taxon>Bacteria</taxon>
        <taxon>Candidatus Woeseibacteriota</taxon>
    </lineage>
</organism>
<evidence type="ECO:0000313" key="3">
    <source>
        <dbReference type="EMBL" id="KKU09570.1"/>
    </source>
</evidence>
<dbReference type="Proteomes" id="UP000034329">
    <property type="component" value="Unassembled WGS sequence"/>
</dbReference>
<feature type="domain" description="SCP" evidence="2">
    <location>
        <begin position="90"/>
        <end position="194"/>
    </location>
</feature>
<keyword evidence="1" id="KW-1133">Transmembrane helix</keyword>
<gene>
    <name evidence="3" type="ORF">UX13_C0037G0019</name>
</gene>
<dbReference type="Pfam" id="PF00188">
    <property type="entry name" value="CAP"/>
    <property type="match status" value="1"/>
</dbReference>
<feature type="transmembrane region" description="Helical" evidence="1">
    <location>
        <begin position="7"/>
        <end position="30"/>
    </location>
</feature>
<keyword evidence="1" id="KW-0472">Membrane</keyword>
<dbReference type="CDD" id="cd05379">
    <property type="entry name" value="CAP_bacterial"/>
    <property type="match status" value="1"/>
</dbReference>
<dbReference type="InterPro" id="IPR014044">
    <property type="entry name" value="CAP_dom"/>
</dbReference>
<dbReference type="SUPFAM" id="SSF55797">
    <property type="entry name" value="PR-1-like"/>
    <property type="match status" value="1"/>
</dbReference>
<name>A0A0G1QLN5_9BACT</name>
<evidence type="ECO:0000256" key="1">
    <source>
        <dbReference type="SAM" id="Phobius"/>
    </source>
</evidence>
<keyword evidence="1" id="KW-0812">Transmembrane</keyword>
<dbReference type="Gene3D" id="3.40.33.10">
    <property type="entry name" value="CAP"/>
    <property type="match status" value="1"/>
</dbReference>
<dbReference type="InterPro" id="IPR035940">
    <property type="entry name" value="CAP_sf"/>
</dbReference>
<dbReference type="AlphaFoldDB" id="A0A0G1QLN5"/>
<evidence type="ECO:0000259" key="2">
    <source>
        <dbReference type="Pfam" id="PF00188"/>
    </source>
</evidence>
<reference evidence="3 4" key="1">
    <citation type="journal article" date="2015" name="Nature">
        <title>rRNA introns, odd ribosomes, and small enigmatic genomes across a large radiation of phyla.</title>
        <authorList>
            <person name="Brown C.T."/>
            <person name="Hug L.A."/>
            <person name="Thomas B.C."/>
            <person name="Sharon I."/>
            <person name="Castelle C.J."/>
            <person name="Singh A."/>
            <person name="Wilkins M.J."/>
            <person name="Williams K.H."/>
            <person name="Banfield J.F."/>
        </authorList>
    </citation>
    <scope>NUCLEOTIDE SEQUENCE [LARGE SCALE GENOMIC DNA]</scope>
</reference>
<dbReference type="EMBL" id="LCLA01000037">
    <property type="protein sequence ID" value="KKU09570.1"/>
    <property type="molecule type" value="Genomic_DNA"/>
</dbReference>
<protein>
    <recommendedName>
        <fullName evidence="2">SCP domain-containing protein</fullName>
    </recommendedName>
</protein>